<evidence type="ECO:0000313" key="10">
    <source>
        <dbReference type="Proteomes" id="UP001642464"/>
    </source>
</evidence>
<evidence type="ECO:0000256" key="3">
    <source>
        <dbReference type="ARBA" id="ARBA00023123"/>
    </source>
</evidence>
<dbReference type="PROSITE" id="PS51456">
    <property type="entry name" value="MYOSIN_MOTOR"/>
    <property type="match status" value="1"/>
</dbReference>
<evidence type="ECO:0000259" key="8">
    <source>
        <dbReference type="PROSITE" id="PS51456"/>
    </source>
</evidence>
<evidence type="ECO:0000256" key="4">
    <source>
        <dbReference type="ARBA" id="ARBA00023175"/>
    </source>
</evidence>
<name>A0ABP0SMP8_9DINO</name>
<feature type="region of interest" description="Actin-binding" evidence="6">
    <location>
        <begin position="548"/>
        <end position="570"/>
    </location>
</feature>
<evidence type="ECO:0000256" key="6">
    <source>
        <dbReference type="PROSITE-ProRule" id="PRU00782"/>
    </source>
</evidence>
<dbReference type="Gene3D" id="1.20.120.720">
    <property type="entry name" value="Myosin VI head, motor domain, U50 subdomain"/>
    <property type="match status" value="1"/>
</dbReference>
<dbReference type="Gene3D" id="1.25.40.530">
    <property type="entry name" value="MyTH4 domain"/>
    <property type="match status" value="1"/>
</dbReference>
<dbReference type="InterPro" id="IPR027417">
    <property type="entry name" value="P-loop_NTPase"/>
</dbReference>
<feature type="domain" description="Myosin motor" evidence="8">
    <location>
        <begin position="1"/>
        <end position="669"/>
    </location>
</feature>
<evidence type="ECO:0000259" key="7">
    <source>
        <dbReference type="PROSITE" id="PS51016"/>
    </source>
</evidence>
<dbReference type="Pfam" id="PF00784">
    <property type="entry name" value="MyTH4"/>
    <property type="match status" value="1"/>
</dbReference>
<gene>
    <name evidence="9" type="ORF">SCF082_LOCUS52684</name>
</gene>
<feature type="binding site" evidence="6">
    <location>
        <begin position="98"/>
        <end position="105"/>
    </location>
    <ligand>
        <name>ATP</name>
        <dbReference type="ChEBI" id="CHEBI:30616"/>
    </ligand>
</feature>
<dbReference type="Pfam" id="PF00063">
    <property type="entry name" value="Myosin_head"/>
    <property type="match status" value="1"/>
</dbReference>
<dbReference type="InterPro" id="IPR036961">
    <property type="entry name" value="Kinesin_motor_dom_sf"/>
</dbReference>
<dbReference type="PROSITE" id="PS51016">
    <property type="entry name" value="MYTH4"/>
    <property type="match status" value="1"/>
</dbReference>
<dbReference type="PANTHER" id="PTHR13140">
    <property type="entry name" value="MYOSIN"/>
    <property type="match status" value="1"/>
</dbReference>
<dbReference type="Gene3D" id="3.40.850.10">
    <property type="entry name" value="Kinesin motor domain"/>
    <property type="match status" value="1"/>
</dbReference>
<dbReference type="SUPFAM" id="SSF52540">
    <property type="entry name" value="P-loop containing nucleoside triphosphate hydrolases"/>
    <property type="match status" value="1"/>
</dbReference>
<dbReference type="SMART" id="SM00242">
    <property type="entry name" value="MYSc"/>
    <property type="match status" value="1"/>
</dbReference>
<keyword evidence="1 6" id="KW-0547">Nucleotide-binding</keyword>
<evidence type="ECO:0000256" key="2">
    <source>
        <dbReference type="ARBA" id="ARBA00022840"/>
    </source>
</evidence>
<dbReference type="Gene3D" id="1.20.58.530">
    <property type="match status" value="1"/>
</dbReference>
<feature type="domain" description="MyTH4" evidence="7">
    <location>
        <begin position="932"/>
        <end position="1077"/>
    </location>
</feature>
<protein>
    <submittedName>
        <fullName evidence="9">High molecular weight form of myosin-1 (High molecular weight form of myosin I) (HMWMI)</fullName>
    </submittedName>
</protein>
<comment type="caution">
    <text evidence="9">The sequence shown here is derived from an EMBL/GenBank/DDBJ whole genome shotgun (WGS) entry which is preliminary data.</text>
</comment>
<keyword evidence="4 6" id="KW-0505">Motor protein</keyword>
<proteinExistence type="inferred from homology"/>
<keyword evidence="10" id="KW-1185">Reference proteome</keyword>
<comment type="similarity">
    <text evidence="6">Belongs to the TRAFAC class myosin-kinesin ATPase superfamily. Myosin family.</text>
</comment>
<evidence type="ECO:0000256" key="5">
    <source>
        <dbReference type="ARBA" id="ARBA00023203"/>
    </source>
</evidence>
<dbReference type="Gene3D" id="1.10.10.820">
    <property type="match status" value="1"/>
</dbReference>
<dbReference type="Gene3D" id="1.20.5.4820">
    <property type="match status" value="1"/>
</dbReference>
<keyword evidence="2 6" id="KW-0067">ATP-binding</keyword>
<keyword evidence="5 6" id="KW-0009">Actin-binding</keyword>
<dbReference type="InterPro" id="IPR038185">
    <property type="entry name" value="MyTH4_dom_sf"/>
</dbReference>
<reference evidence="9 10" key="1">
    <citation type="submission" date="2024-02" db="EMBL/GenBank/DDBJ databases">
        <authorList>
            <person name="Chen Y."/>
            <person name="Shah S."/>
            <person name="Dougan E. K."/>
            <person name="Thang M."/>
            <person name="Chan C."/>
        </authorList>
    </citation>
    <scope>NUCLEOTIDE SEQUENCE [LARGE SCALE GENOMIC DNA]</scope>
</reference>
<dbReference type="EMBL" id="CAXAMM010044209">
    <property type="protein sequence ID" value="CAK9113680.1"/>
    <property type="molecule type" value="Genomic_DNA"/>
</dbReference>
<dbReference type="InterPro" id="IPR000857">
    <property type="entry name" value="MyTH4_dom"/>
</dbReference>
<keyword evidence="3 6" id="KW-0518">Myosin</keyword>
<evidence type="ECO:0000256" key="1">
    <source>
        <dbReference type="ARBA" id="ARBA00022741"/>
    </source>
</evidence>
<accession>A0ABP0SMP8</accession>
<evidence type="ECO:0000313" key="9">
    <source>
        <dbReference type="EMBL" id="CAK9113680.1"/>
    </source>
</evidence>
<dbReference type="PANTHER" id="PTHR13140:SF706">
    <property type="entry name" value="DILUTE CLASS UNCONVENTIONAL MYOSIN, ISOFORM C"/>
    <property type="match status" value="1"/>
</dbReference>
<dbReference type="PROSITE" id="PS50096">
    <property type="entry name" value="IQ"/>
    <property type="match status" value="1"/>
</dbReference>
<sequence>MPEDDLVMLDSHNEAMLIHNLRVRYEANSLYTWVGAARSVLISVNPYKKLPLYGKDQIKLHQNRPPNKPLPPHVFDIAHDSYQSMMFENKDQSILISGESGAGKTVCTKQCLDFLAEVAGSESGVEEKIVMANPLLEAFGNAQTIRNNNSSRFGKWIEVHFDNMERSIQSAVIIDYLLEKSRVVYQQEGERNYHVFYQLCDSGSASDLGLGEASTYEYLNKSGCYKAKDIDDVQEHDEVLKAMDLLGFSAAEKEFVLRLTAGVLTLGNIQFDEKAEKGSVTGSAIREDGPLSAAASFLNVTEEDLAAVLCYRSISVRGKTSTIPLDPSKARKGCDSLAMGVYSRLFSFLVQRVNDALAGKQGKFIGILDIFGFEIFDQNSFEQLCINFANEKLQQQFNRTTFKEEEALYMKEGIEFEHVEFIDNQAVLDLIEARPNGILLMIDDEIKIPEGSDAGFLNKIETLYKRNSKFQTDKHRKIQNSFNFEIEHYAGVVNYNGDGFMDKNTDTLYQDMYDMCASSESPEMQQLFPPMEHRRQMVSLSSQFRRSLNELMESLYSTESRYIRCVKPNKDQVPDRFQSPMVIDQLRYSGVFEAVEIRKTGFPFRLTYSVFACRYSCINKGHTYRSRDEVELAKEILSTSKQNFDDVQFGKTMVLYRAREYKILELLRNLALETIIPMQQAVQRGHLAREFKRRALAAQKAIQDALDVGNDIDMLDAAIDAVEETIGTFGELFPNGKPANLAEAKKHRANLALWKALEARLEKLVDSDPNQVYGELAEAVKESQTLMHIPRTARQDELVEQAISLRASCELGKIDFKAVEVLKTLDRDGMEDVASRAAEYGHTNEEIDEINRLLRLPEIEFVALEIEKAKEMNDDQRRIDREIRYESLFLDAHARDYKDFGDFDGLKDPEAFGKVGGIFGNKAKRAQQMLVYTKAAPATSLTVLEGGKPQEKEATKIAKLMREFAGDKKSKIGPEAAAAEALAIVRSASEEMVDEVYLQVLKQVTQNATESVVKYYEFLGLLMCTRSPSKDIERYVVVHLLKHAPDDLPAQRFTSALHETQYGKGQSISAGQIDSALDKFRTNDAGSRWSLKR</sequence>
<dbReference type="PRINTS" id="PR00193">
    <property type="entry name" value="MYOSINHEAVY"/>
</dbReference>
<dbReference type="Proteomes" id="UP001642464">
    <property type="component" value="Unassembled WGS sequence"/>
</dbReference>
<dbReference type="InterPro" id="IPR001609">
    <property type="entry name" value="Myosin_head_motor_dom-like"/>
</dbReference>
<organism evidence="9 10">
    <name type="scientific">Durusdinium trenchii</name>
    <dbReference type="NCBI Taxonomy" id="1381693"/>
    <lineage>
        <taxon>Eukaryota</taxon>
        <taxon>Sar</taxon>
        <taxon>Alveolata</taxon>
        <taxon>Dinophyceae</taxon>
        <taxon>Suessiales</taxon>
        <taxon>Symbiodiniaceae</taxon>
        <taxon>Durusdinium</taxon>
    </lineage>
</organism>